<keyword evidence="8" id="KW-1185">Reference proteome</keyword>
<evidence type="ECO:0000256" key="1">
    <source>
        <dbReference type="ARBA" id="ARBA00022723"/>
    </source>
</evidence>
<dbReference type="GO" id="GO:0006511">
    <property type="term" value="P:ubiquitin-dependent protein catabolic process"/>
    <property type="evidence" value="ECO:0007669"/>
    <property type="project" value="TreeGrafter"/>
</dbReference>
<keyword evidence="3" id="KW-0862">Zinc</keyword>
<dbReference type="PANTHER" id="PTHR45931:SF3">
    <property type="entry name" value="RING ZINC FINGER-CONTAINING PROTEIN"/>
    <property type="match status" value="1"/>
</dbReference>
<feature type="domain" description="RING-type" evidence="6">
    <location>
        <begin position="367"/>
        <end position="415"/>
    </location>
</feature>
<sequence length="642" mass="70436">MDPSTMDFMMHPPEHANSSSSSVNVDHAARSACPALRAAAEHNQHAPPMFPSRPPNYYFDPVHSNPHFWQTLPPPHARWTSDPPFQPSPPILPPTTGQMNQPPYQSNGPNLYNSHSNPHQFRYRAPLLSLQRIGGTAPIQHSQGGYSGSNQGQTQAGIAGETGPSASVHGPRTNLPSLASMPPTTASQNLQTTTFAQTSHPTQPPNQHNQHNPTFTRHSIPSHFTTSDATPTSGQADYGSSNSSNSATSSPPRRAPGAPRTGDMSNEATSSEPRRGSATRNRRTVPRLPSESGWSSDDDSEPDAAALSFLEAAVNSAPGLENAPDERMRAHQLIRGAMSNKRVASKKAITSLESVAIPSLPENERTCVICYNDYGVETPEGISENPLRLPKCKHVFGDHCIKKWFEESDSCPYCRDKVPSEPQYRNAMSAHNVYRFLRQHHQVAMQMQMRNAREHERNDSDPLRQPADAMLGGLAALASSPFQELEHASLNGASARRQDNQSTYNSRTPAWHGNFGDRHSPLPFSEVGDRRRQYPWLNRPTANHQHNRQHSASSSNPATRPTFDANVHAFQFQPQMGGAPPEPYLNPLNISSSSNNGEEYPMLPHMRSQHVSPLSPTYAGPEVYMSNADEPIYGGAISHQPS</sequence>
<feature type="compositionally biased region" description="Polar residues" evidence="5">
    <location>
        <begin position="174"/>
        <end position="235"/>
    </location>
</feature>
<evidence type="ECO:0000256" key="2">
    <source>
        <dbReference type="ARBA" id="ARBA00022771"/>
    </source>
</evidence>
<evidence type="ECO:0000256" key="5">
    <source>
        <dbReference type="SAM" id="MobiDB-lite"/>
    </source>
</evidence>
<organism evidence="7 8">
    <name type="scientific">Daldinia eschscholtzii</name>
    <dbReference type="NCBI Taxonomy" id="292717"/>
    <lineage>
        <taxon>Eukaryota</taxon>
        <taxon>Fungi</taxon>
        <taxon>Dikarya</taxon>
        <taxon>Ascomycota</taxon>
        <taxon>Pezizomycotina</taxon>
        <taxon>Sordariomycetes</taxon>
        <taxon>Xylariomycetidae</taxon>
        <taxon>Xylariales</taxon>
        <taxon>Hypoxylaceae</taxon>
        <taxon>Daldinia</taxon>
    </lineage>
</organism>
<protein>
    <recommendedName>
        <fullName evidence="6">RING-type domain-containing protein</fullName>
    </recommendedName>
</protein>
<dbReference type="PROSITE" id="PS50089">
    <property type="entry name" value="ZF_RING_2"/>
    <property type="match status" value="1"/>
</dbReference>
<feature type="compositionally biased region" description="Polar residues" evidence="5">
    <location>
        <begin position="540"/>
        <end position="559"/>
    </location>
</feature>
<feature type="compositionally biased region" description="Low complexity" evidence="5">
    <location>
        <begin position="140"/>
        <end position="155"/>
    </location>
</feature>
<evidence type="ECO:0000256" key="3">
    <source>
        <dbReference type="ARBA" id="ARBA00022833"/>
    </source>
</evidence>
<keyword evidence="1" id="KW-0479">Metal-binding</keyword>
<comment type="caution">
    <text evidence="7">The sequence shown here is derived from an EMBL/GenBank/DDBJ whole genome shotgun (WGS) entry which is preliminary data.</text>
</comment>
<feature type="compositionally biased region" description="Low complexity" evidence="5">
    <location>
        <begin position="239"/>
        <end position="262"/>
    </location>
</feature>
<evidence type="ECO:0000256" key="4">
    <source>
        <dbReference type="PROSITE-ProRule" id="PRU00175"/>
    </source>
</evidence>
<gene>
    <name evidence="7" type="ORF">Daesc_000213</name>
</gene>
<feature type="region of interest" description="Disordered" evidence="5">
    <location>
        <begin position="96"/>
        <end position="118"/>
    </location>
</feature>
<dbReference type="Proteomes" id="UP001369815">
    <property type="component" value="Unassembled WGS sequence"/>
</dbReference>
<name>A0AAX6MXQ6_9PEZI</name>
<accession>A0AAX6MXQ6</accession>
<feature type="region of interest" description="Disordered" evidence="5">
    <location>
        <begin position="539"/>
        <end position="562"/>
    </location>
</feature>
<evidence type="ECO:0000259" key="6">
    <source>
        <dbReference type="PROSITE" id="PS50089"/>
    </source>
</evidence>
<feature type="region of interest" description="Disordered" evidence="5">
    <location>
        <begin position="1"/>
        <end position="27"/>
    </location>
</feature>
<reference evidence="7 8" key="1">
    <citation type="journal article" date="2024" name="Front Chem Biol">
        <title>Unveiling the potential of Daldinia eschscholtzii MFLUCC 19-0629 through bioactivity and bioinformatics studies for enhanced sustainable agriculture production.</title>
        <authorList>
            <person name="Brooks S."/>
            <person name="Weaver J.A."/>
            <person name="Klomchit A."/>
            <person name="Alharthi S.A."/>
            <person name="Onlamun T."/>
            <person name="Nurani R."/>
            <person name="Vong T.K."/>
            <person name="Alberti F."/>
            <person name="Greco C."/>
        </authorList>
    </citation>
    <scope>NUCLEOTIDE SEQUENCE [LARGE SCALE GENOMIC DNA]</scope>
    <source>
        <strain evidence="7">MFLUCC 19-0629</strain>
    </source>
</reference>
<dbReference type="GO" id="GO:0005634">
    <property type="term" value="C:nucleus"/>
    <property type="evidence" value="ECO:0007669"/>
    <property type="project" value="TreeGrafter"/>
</dbReference>
<dbReference type="SUPFAM" id="SSF57850">
    <property type="entry name" value="RING/U-box"/>
    <property type="match status" value="1"/>
</dbReference>
<feature type="region of interest" description="Disordered" evidence="5">
    <location>
        <begin position="138"/>
        <end position="303"/>
    </location>
</feature>
<feature type="region of interest" description="Disordered" evidence="5">
    <location>
        <begin position="590"/>
        <end position="614"/>
    </location>
</feature>
<keyword evidence="2 4" id="KW-0863">Zinc-finger</keyword>
<dbReference type="InterPro" id="IPR051834">
    <property type="entry name" value="RING_finger_E3_ligase"/>
</dbReference>
<evidence type="ECO:0000313" key="7">
    <source>
        <dbReference type="EMBL" id="KAK6957428.1"/>
    </source>
</evidence>
<dbReference type="Pfam" id="PF13639">
    <property type="entry name" value="zf-RING_2"/>
    <property type="match status" value="1"/>
</dbReference>
<dbReference type="Gene3D" id="3.30.40.10">
    <property type="entry name" value="Zinc/RING finger domain, C3HC4 (zinc finger)"/>
    <property type="match status" value="1"/>
</dbReference>
<dbReference type="InterPro" id="IPR001841">
    <property type="entry name" value="Znf_RING"/>
</dbReference>
<dbReference type="GO" id="GO:0061630">
    <property type="term" value="F:ubiquitin protein ligase activity"/>
    <property type="evidence" value="ECO:0007669"/>
    <property type="project" value="TreeGrafter"/>
</dbReference>
<feature type="region of interest" description="Disordered" evidence="5">
    <location>
        <begin position="492"/>
        <end position="526"/>
    </location>
</feature>
<proteinExistence type="predicted"/>
<dbReference type="InterPro" id="IPR013083">
    <property type="entry name" value="Znf_RING/FYVE/PHD"/>
</dbReference>
<dbReference type="GO" id="GO:0008270">
    <property type="term" value="F:zinc ion binding"/>
    <property type="evidence" value="ECO:0007669"/>
    <property type="project" value="UniProtKB-KW"/>
</dbReference>
<dbReference type="PANTHER" id="PTHR45931">
    <property type="entry name" value="SI:CH211-59O9.10"/>
    <property type="match status" value="1"/>
</dbReference>
<dbReference type="EMBL" id="JBANMG010000001">
    <property type="protein sequence ID" value="KAK6957428.1"/>
    <property type="molecule type" value="Genomic_DNA"/>
</dbReference>
<evidence type="ECO:0000313" key="8">
    <source>
        <dbReference type="Proteomes" id="UP001369815"/>
    </source>
</evidence>
<dbReference type="AlphaFoldDB" id="A0AAX6MXQ6"/>
<dbReference type="SMART" id="SM00184">
    <property type="entry name" value="RING"/>
    <property type="match status" value="1"/>
</dbReference>